<reference evidence="1" key="2">
    <citation type="submission" date="2017-06" db="EMBL/GenBank/DDBJ databases">
        <title>WGS assembly of Brachypodium distachyon.</title>
        <authorList>
            <consortium name="The International Brachypodium Initiative"/>
            <person name="Lucas S."/>
            <person name="Harmon-Smith M."/>
            <person name="Lail K."/>
            <person name="Tice H."/>
            <person name="Grimwood J."/>
            <person name="Bruce D."/>
            <person name="Barry K."/>
            <person name="Shu S."/>
            <person name="Lindquist E."/>
            <person name="Wang M."/>
            <person name="Pitluck S."/>
            <person name="Vogel J.P."/>
            <person name="Garvin D.F."/>
            <person name="Mockler T.C."/>
            <person name="Schmutz J."/>
            <person name="Rokhsar D."/>
            <person name="Bevan M.W."/>
        </authorList>
    </citation>
    <scope>NUCLEOTIDE SEQUENCE</scope>
    <source>
        <strain evidence="1">Bd21</strain>
    </source>
</reference>
<dbReference type="EMBL" id="CM000882">
    <property type="protein sequence ID" value="KQJ92755.1"/>
    <property type="molecule type" value="Genomic_DNA"/>
</dbReference>
<evidence type="ECO:0000313" key="2">
    <source>
        <dbReference type="EnsemblPlants" id="KQJ92755"/>
    </source>
</evidence>
<gene>
    <name evidence="1" type="ORF">BRADI_3g00476v3</name>
</gene>
<keyword evidence="3" id="KW-1185">Reference proteome</keyword>
<organism evidence="1">
    <name type="scientific">Brachypodium distachyon</name>
    <name type="common">Purple false brome</name>
    <name type="synonym">Trachynia distachya</name>
    <dbReference type="NCBI Taxonomy" id="15368"/>
    <lineage>
        <taxon>Eukaryota</taxon>
        <taxon>Viridiplantae</taxon>
        <taxon>Streptophyta</taxon>
        <taxon>Embryophyta</taxon>
        <taxon>Tracheophyta</taxon>
        <taxon>Spermatophyta</taxon>
        <taxon>Magnoliopsida</taxon>
        <taxon>Liliopsida</taxon>
        <taxon>Poales</taxon>
        <taxon>Poaceae</taxon>
        <taxon>BOP clade</taxon>
        <taxon>Pooideae</taxon>
        <taxon>Stipodae</taxon>
        <taxon>Brachypodieae</taxon>
        <taxon>Brachypodium</taxon>
    </lineage>
</organism>
<dbReference type="OrthoDB" id="680264at2759"/>
<accession>A0A0Q3HWT3</accession>
<dbReference type="AlphaFoldDB" id="A0A0Q3HWT3"/>
<reference evidence="2" key="3">
    <citation type="submission" date="2018-08" db="UniProtKB">
        <authorList>
            <consortium name="EnsemblPlants"/>
        </authorList>
    </citation>
    <scope>IDENTIFICATION</scope>
    <source>
        <strain evidence="2">cv. Bd21</strain>
    </source>
</reference>
<evidence type="ECO:0000313" key="3">
    <source>
        <dbReference type="Proteomes" id="UP000008810"/>
    </source>
</evidence>
<reference evidence="1 2" key="1">
    <citation type="journal article" date="2010" name="Nature">
        <title>Genome sequencing and analysis of the model grass Brachypodium distachyon.</title>
        <authorList>
            <consortium name="International Brachypodium Initiative"/>
        </authorList>
    </citation>
    <scope>NUCLEOTIDE SEQUENCE [LARGE SCALE GENOMIC DNA]</scope>
    <source>
        <strain evidence="1 2">Bd21</strain>
    </source>
</reference>
<dbReference type="Proteomes" id="UP000008810">
    <property type="component" value="Chromosome 3"/>
</dbReference>
<dbReference type="Gramene" id="KQJ92755">
    <property type="protein sequence ID" value="KQJ92755"/>
    <property type="gene ID" value="BRADI_3g00476v3"/>
</dbReference>
<dbReference type="InParanoid" id="A0A0Q3HWT3"/>
<sequence>MLSFVENIFAEEKITKTMLVECDMKKIRNQLCDFLMEELDASSSELVTSKLEECSLASSMSE</sequence>
<evidence type="ECO:0000313" key="1">
    <source>
        <dbReference type="EMBL" id="KQJ92755.1"/>
    </source>
</evidence>
<protein>
    <submittedName>
        <fullName evidence="1 2">Uncharacterized protein</fullName>
    </submittedName>
</protein>
<proteinExistence type="predicted"/>
<name>A0A0Q3HWT3_BRADI</name>
<dbReference type="EnsemblPlants" id="KQJ92755">
    <property type="protein sequence ID" value="KQJ92755"/>
    <property type="gene ID" value="BRADI_3g00476v3"/>
</dbReference>